<dbReference type="InterPro" id="IPR050832">
    <property type="entry name" value="Bact_Acetyltransf"/>
</dbReference>
<proteinExistence type="predicted"/>
<keyword evidence="1" id="KW-0808">Transferase</keyword>
<comment type="caution">
    <text evidence="4">The sequence shown here is derived from an EMBL/GenBank/DDBJ whole genome shotgun (WGS) entry which is preliminary data.</text>
</comment>
<evidence type="ECO:0000313" key="5">
    <source>
        <dbReference type="Proteomes" id="UP000180088"/>
    </source>
</evidence>
<dbReference type="Proteomes" id="UP000180088">
    <property type="component" value="Unassembled WGS sequence"/>
</dbReference>
<dbReference type="Pfam" id="PF00583">
    <property type="entry name" value="Acetyltransf_1"/>
    <property type="match status" value="1"/>
</dbReference>
<keyword evidence="2" id="KW-0012">Acyltransferase</keyword>
<evidence type="ECO:0000256" key="2">
    <source>
        <dbReference type="ARBA" id="ARBA00023315"/>
    </source>
</evidence>
<dbReference type="InterPro" id="IPR016181">
    <property type="entry name" value="Acyl_CoA_acyltransferase"/>
</dbReference>
<evidence type="ECO:0000313" key="4">
    <source>
        <dbReference type="EMBL" id="OHX15032.1"/>
    </source>
</evidence>
<accession>A0A1S1X6D2</accession>
<dbReference type="CDD" id="cd04301">
    <property type="entry name" value="NAT_SF"/>
    <property type="match status" value="1"/>
</dbReference>
<feature type="domain" description="N-acetyltransferase" evidence="3">
    <location>
        <begin position="25"/>
        <end position="174"/>
    </location>
</feature>
<dbReference type="PROSITE" id="PS51186">
    <property type="entry name" value="GNAT"/>
    <property type="match status" value="1"/>
</dbReference>
<dbReference type="InterPro" id="IPR000182">
    <property type="entry name" value="GNAT_dom"/>
</dbReference>
<dbReference type="STRING" id="1903179.BI347_12925"/>
<dbReference type="AlphaFoldDB" id="A0A1S1X6D2"/>
<name>A0A1S1X6D2_9NEIS</name>
<reference evidence="4 5" key="1">
    <citation type="submission" date="2016-09" db="EMBL/GenBank/DDBJ databases">
        <title>Chromobacterium muskegensis sp. nov., an insecticidal bacterium isolated from Sphagnum bogs.</title>
        <authorList>
            <person name="Sparks M.E."/>
            <person name="Blackburn M.B."/>
            <person name="Gundersen-Rindal D.E."/>
            <person name="Mitchell A."/>
            <person name="Farrar R."/>
            <person name="Kuhar D."/>
        </authorList>
    </citation>
    <scope>NUCLEOTIDE SEQUENCE [LARGE SCALE GENOMIC DNA]</scope>
    <source>
        <strain evidence="4 5">37-2</strain>
    </source>
</reference>
<evidence type="ECO:0000259" key="3">
    <source>
        <dbReference type="PROSITE" id="PS51186"/>
    </source>
</evidence>
<gene>
    <name evidence="4" type="ORF">BI347_12925</name>
</gene>
<dbReference type="PANTHER" id="PTHR43877">
    <property type="entry name" value="AMINOALKYLPHOSPHONATE N-ACETYLTRANSFERASE-RELATED-RELATED"/>
    <property type="match status" value="1"/>
</dbReference>
<dbReference type="Gene3D" id="3.40.630.30">
    <property type="match status" value="1"/>
</dbReference>
<dbReference type="GO" id="GO:0016747">
    <property type="term" value="F:acyltransferase activity, transferring groups other than amino-acyl groups"/>
    <property type="evidence" value="ECO:0007669"/>
    <property type="project" value="InterPro"/>
</dbReference>
<evidence type="ECO:0000256" key="1">
    <source>
        <dbReference type="ARBA" id="ARBA00022679"/>
    </source>
</evidence>
<dbReference type="SUPFAM" id="SSF55729">
    <property type="entry name" value="Acyl-CoA N-acyltransferases (Nat)"/>
    <property type="match status" value="1"/>
</dbReference>
<sequence length="176" mass="19597">MRRLKPQDIAPGWLDGFVRRQLVDLVYRAAPGGGRLALAEPFVDDWSNEERRGLCRELARIAARGLVLEARLQGRLAGFAAIAPERLGPEGDYLQLTELQVARSWRGRGLGRALLQACAAGGRELGAGRLYVSSHSAIETVAFYERCGCEPACWLHPAQLEREPFDWQMELNLARD</sequence>
<dbReference type="EMBL" id="MKCS01000001">
    <property type="protein sequence ID" value="OHX15032.1"/>
    <property type="molecule type" value="Genomic_DNA"/>
</dbReference>
<protein>
    <recommendedName>
        <fullName evidence="3">N-acetyltransferase domain-containing protein</fullName>
    </recommendedName>
</protein>
<organism evidence="4 5">
    <name type="scientific">Chromobacterium sphagni</name>
    <dbReference type="NCBI Taxonomy" id="1903179"/>
    <lineage>
        <taxon>Bacteria</taxon>
        <taxon>Pseudomonadati</taxon>
        <taxon>Pseudomonadota</taxon>
        <taxon>Betaproteobacteria</taxon>
        <taxon>Neisseriales</taxon>
        <taxon>Chromobacteriaceae</taxon>
        <taxon>Chromobacterium</taxon>
    </lineage>
</organism>